<keyword evidence="2" id="KW-1133">Transmembrane helix</keyword>
<comment type="caution">
    <text evidence="3">The sequence shown here is derived from an EMBL/GenBank/DDBJ whole genome shotgun (WGS) entry which is preliminary data.</text>
</comment>
<gene>
    <name evidence="3" type="ORF">DLAC_10262</name>
</gene>
<dbReference type="InterPro" id="IPR036291">
    <property type="entry name" value="NAD(P)-bd_dom_sf"/>
</dbReference>
<dbReference type="PRINTS" id="PR00080">
    <property type="entry name" value="SDRFAMILY"/>
</dbReference>
<dbReference type="STRING" id="361077.A0A151Z523"/>
<dbReference type="Proteomes" id="UP000076078">
    <property type="component" value="Unassembled WGS sequence"/>
</dbReference>
<evidence type="ECO:0000256" key="2">
    <source>
        <dbReference type="SAM" id="Phobius"/>
    </source>
</evidence>
<dbReference type="OMA" id="KAMKAVY"/>
<protein>
    <submittedName>
        <fullName evidence="3">Short-chain dehydrogenase/reductase (SDR) family protein</fullName>
    </submittedName>
</protein>
<dbReference type="EMBL" id="LODT01000042">
    <property type="protein sequence ID" value="KYQ89038.1"/>
    <property type="molecule type" value="Genomic_DNA"/>
</dbReference>
<dbReference type="Gene3D" id="3.40.50.720">
    <property type="entry name" value="NAD(P)-binding Rossmann-like Domain"/>
    <property type="match status" value="1"/>
</dbReference>
<dbReference type="AlphaFoldDB" id="A0A151Z523"/>
<dbReference type="InterPro" id="IPR051911">
    <property type="entry name" value="SDR_oxidoreductase"/>
</dbReference>
<keyword evidence="2" id="KW-0812">Transmembrane</keyword>
<proteinExistence type="inferred from homology"/>
<dbReference type="PANTHER" id="PTHR43976">
    <property type="entry name" value="SHORT CHAIN DEHYDROGENASE"/>
    <property type="match status" value="1"/>
</dbReference>
<dbReference type="SUPFAM" id="SSF51735">
    <property type="entry name" value="NAD(P)-binding Rossmann-fold domains"/>
    <property type="match status" value="1"/>
</dbReference>
<dbReference type="InterPro" id="IPR002347">
    <property type="entry name" value="SDR_fam"/>
</dbReference>
<dbReference type="CDD" id="cd05374">
    <property type="entry name" value="17beta-HSD-like_SDR_c"/>
    <property type="match status" value="1"/>
</dbReference>
<feature type="transmembrane region" description="Helical" evidence="2">
    <location>
        <begin position="136"/>
        <end position="156"/>
    </location>
</feature>
<organism evidence="3 4">
    <name type="scientific">Tieghemostelium lacteum</name>
    <name type="common">Slime mold</name>
    <name type="synonym">Dictyostelium lacteum</name>
    <dbReference type="NCBI Taxonomy" id="361077"/>
    <lineage>
        <taxon>Eukaryota</taxon>
        <taxon>Amoebozoa</taxon>
        <taxon>Evosea</taxon>
        <taxon>Eumycetozoa</taxon>
        <taxon>Dictyostelia</taxon>
        <taxon>Dictyosteliales</taxon>
        <taxon>Raperosteliaceae</taxon>
        <taxon>Tieghemostelium</taxon>
    </lineage>
</organism>
<sequence length="283" mass="31062">MSNIVNNNKVWFISGTSSGIGLNLVQKLLLDGYKVTALTRSPEELEKQVSKDKLDNLLAVKTDITSEASVKDAVEMTIKKFGRIDIVVNNAGYGFLGAVEESTIDDFKQNYEINLFAVINIVKQVMPYLRSQGSGLILNVASYVAFAALVGNYSAYISSKFALNGFTTALDQEVSKFGIRSVLVSPGGFRTKFVGGNLKVPKNPIPEYKTTELGAYFNSVDGTQNGDPEKAALAFIKISQKDPKTLPSNIFFGSDSYQIMKAQIEKLTKELEENKELTFSTDF</sequence>
<dbReference type="PRINTS" id="PR00081">
    <property type="entry name" value="GDHRDH"/>
</dbReference>
<keyword evidence="4" id="KW-1185">Reference proteome</keyword>
<accession>A0A151Z523</accession>
<dbReference type="PANTHER" id="PTHR43976:SF5">
    <property type="entry name" value="GLUCOSE_RIBITOL DEHYDROGENASE FAMILY PROTEIN-RELATED"/>
    <property type="match status" value="1"/>
</dbReference>
<dbReference type="Pfam" id="PF00106">
    <property type="entry name" value="adh_short"/>
    <property type="match status" value="1"/>
</dbReference>
<reference evidence="3 4" key="1">
    <citation type="submission" date="2015-12" db="EMBL/GenBank/DDBJ databases">
        <title>Dictyostelia acquired genes for synthesis and detection of signals that induce cell-type specialization by lateral gene transfer from prokaryotes.</title>
        <authorList>
            <person name="Gloeckner G."/>
            <person name="Schaap P."/>
        </authorList>
    </citation>
    <scope>NUCLEOTIDE SEQUENCE [LARGE SCALE GENOMIC DNA]</scope>
    <source>
        <strain evidence="3 4">TK</strain>
    </source>
</reference>
<dbReference type="InParanoid" id="A0A151Z523"/>
<dbReference type="OrthoDB" id="13950at2759"/>
<evidence type="ECO:0000313" key="4">
    <source>
        <dbReference type="Proteomes" id="UP000076078"/>
    </source>
</evidence>
<name>A0A151Z523_TIELA</name>
<keyword evidence="2" id="KW-0472">Membrane</keyword>
<comment type="similarity">
    <text evidence="1">Belongs to the short-chain dehydrogenases/reductases (SDR) family.</text>
</comment>
<evidence type="ECO:0000313" key="3">
    <source>
        <dbReference type="EMBL" id="KYQ89038.1"/>
    </source>
</evidence>
<dbReference type="FunCoup" id="A0A151Z523">
    <property type="interactions" value="4"/>
</dbReference>
<evidence type="ECO:0000256" key="1">
    <source>
        <dbReference type="RuleBase" id="RU000363"/>
    </source>
</evidence>